<proteinExistence type="predicted"/>
<dbReference type="EMBL" id="UINC01161080">
    <property type="protein sequence ID" value="SVD60061.1"/>
    <property type="molecule type" value="Genomic_DNA"/>
</dbReference>
<dbReference type="InterPro" id="IPR029062">
    <property type="entry name" value="Class_I_gatase-like"/>
</dbReference>
<organism evidence="1">
    <name type="scientific">marine metagenome</name>
    <dbReference type="NCBI Taxonomy" id="408172"/>
    <lineage>
        <taxon>unclassified sequences</taxon>
        <taxon>metagenomes</taxon>
        <taxon>ecological metagenomes</taxon>
    </lineage>
</organism>
<dbReference type="SUPFAM" id="SSF52317">
    <property type="entry name" value="Class I glutamine amidotransferase-like"/>
    <property type="match status" value="1"/>
</dbReference>
<dbReference type="Gene3D" id="3.40.50.880">
    <property type="match status" value="1"/>
</dbReference>
<reference evidence="1" key="1">
    <citation type="submission" date="2018-05" db="EMBL/GenBank/DDBJ databases">
        <authorList>
            <person name="Lanie J.A."/>
            <person name="Ng W.-L."/>
            <person name="Kazmierczak K.M."/>
            <person name="Andrzejewski T.M."/>
            <person name="Davidsen T.M."/>
            <person name="Wayne K.J."/>
            <person name="Tettelin H."/>
            <person name="Glass J.I."/>
            <person name="Rusch D."/>
            <person name="Podicherti R."/>
            <person name="Tsui H.-C.T."/>
            <person name="Winkler M.E."/>
        </authorList>
    </citation>
    <scope>NUCLEOTIDE SEQUENCE</scope>
</reference>
<protein>
    <recommendedName>
        <fullName evidence="2">Glutamine amidotransferase domain-containing protein</fullName>
    </recommendedName>
</protein>
<gene>
    <name evidence="1" type="ORF">METZ01_LOCUS412915</name>
</gene>
<dbReference type="AlphaFoldDB" id="A0A382WPU0"/>
<sequence>VEHPGIFRRFLQEDGHEWISVNLNDGEVLPSLGGFDALWVMGGPMDVWEEEKYPWLKKE</sequence>
<accession>A0A382WPU0</accession>
<evidence type="ECO:0000313" key="1">
    <source>
        <dbReference type="EMBL" id="SVD60061.1"/>
    </source>
</evidence>
<name>A0A382WPU0_9ZZZZ</name>
<evidence type="ECO:0008006" key="2">
    <source>
        <dbReference type="Google" id="ProtNLM"/>
    </source>
</evidence>
<feature type="non-terminal residue" evidence="1">
    <location>
        <position position="59"/>
    </location>
</feature>
<feature type="non-terminal residue" evidence="1">
    <location>
        <position position="1"/>
    </location>
</feature>